<dbReference type="GO" id="GO:0030496">
    <property type="term" value="C:midbody"/>
    <property type="evidence" value="ECO:0007669"/>
    <property type="project" value="UniProtKB-SubCell"/>
</dbReference>
<dbReference type="GO" id="GO:0010457">
    <property type="term" value="P:centriole-centriole cohesion"/>
    <property type="evidence" value="ECO:0007669"/>
    <property type="project" value="TreeGrafter"/>
</dbReference>
<feature type="region of interest" description="Disordered" evidence="9">
    <location>
        <begin position="146"/>
        <end position="173"/>
    </location>
</feature>
<dbReference type="STRING" id="6573.A0A210R177"/>
<evidence type="ECO:0000259" key="10">
    <source>
        <dbReference type="Pfam" id="PF15007"/>
    </source>
</evidence>
<evidence type="ECO:0000256" key="1">
    <source>
        <dbReference type="ARBA" id="ARBA00004114"/>
    </source>
</evidence>
<keyword evidence="5" id="KW-0963">Cytoplasm</keyword>
<dbReference type="PANTHER" id="PTHR31477:SF1">
    <property type="entry name" value="CENTROSOMAL PROTEIN OF 44 KDA"/>
    <property type="match status" value="1"/>
</dbReference>
<keyword evidence="7" id="KW-0206">Cytoskeleton</keyword>
<sequence length="657" mass="72411">MPTGDLTNNLRKLQKEIKLIKYNEDINLAEMSLGKPTVFLPLYHFAFTSYNHALAELISASDAELFGKTDFRFIEAVYKILRDLFSYKPLITKEQFFNTGFAERKIIMCSEVLRLVREKSLSLNPPKKMTTGGAAVSGLVQLVSTKGSRPKSADPVSIEAPISTSGRGKRPKTVTNTKYVRVTSPPEVTSAPQVVNELLQPHRPQCHPVRHMTSPMTDHLQHPPLATDVASPPHVTKERLAARVSNQKSSEVHFLPVTTGLTRNRSVPDKHLEEDTEEDEEESEEDEIETVNAVTRGESFLEPQCVDDSPTGQPFVPSQESQQYFKIIQTVVDRMNNLDSVVRNISVEAQAALSPNDKVNATLTIIHQQLETLMARMVLVENRVALVEARLSGNRTVPGEPAMNQGMRDTQHKAGNPEAPHGSSQTVHSANMYQVHCTTHTSSLAESHQEPNMLQTFAAGELYQSNMHCQGGTDRQKALTVLQSLGAEDGSGTQTQSGGLADIHSAQTSSIITPLEAQPADQQMQFPATNHSNGSSVFSDLSRYPQTNLTSSDINDSAAVGLSPIRKPIDLSINNSVTLPPFDFTNDDTFATVTQNEKRLSSTPTKHPVMLESLEDSLSFHFGDPTSQERFLRIKTMIKETEHLLTKPTSTLTEGNS</sequence>
<dbReference type="GO" id="GO:0007099">
    <property type="term" value="P:centriole replication"/>
    <property type="evidence" value="ECO:0007669"/>
    <property type="project" value="TreeGrafter"/>
</dbReference>
<evidence type="ECO:0000256" key="5">
    <source>
        <dbReference type="ARBA" id="ARBA00022490"/>
    </source>
</evidence>
<comment type="subcellular location">
    <subcellularLocation>
        <location evidence="1">Cytoplasm</location>
        <location evidence="1">Cytoskeleton</location>
        <location evidence="1">Microtubule organizing center</location>
        <location evidence="1">Centrosome</location>
        <location evidence="1">Centriole</location>
    </subcellularLocation>
    <subcellularLocation>
        <location evidence="3">Cytoplasm</location>
        <location evidence="3">Cytoskeleton</location>
        <location evidence="3">Spindle pole</location>
    </subcellularLocation>
    <subcellularLocation>
        <location evidence="2">Midbody</location>
    </subcellularLocation>
</comment>
<feature type="domain" description="Centrosomal CEP44" evidence="10">
    <location>
        <begin position="5"/>
        <end position="124"/>
    </location>
</feature>
<feature type="compositionally biased region" description="Acidic residues" evidence="9">
    <location>
        <begin position="274"/>
        <end position="289"/>
    </location>
</feature>
<proteinExistence type="predicted"/>
<dbReference type="GO" id="GO:0005814">
    <property type="term" value="C:centriole"/>
    <property type="evidence" value="ECO:0007669"/>
    <property type="project" value="UniProtKB-SubCell"/>
</dbReference>
<dbReference type="InterPro" id="IPR033603">
    <property type="entry name" value="CEP44"/>
</dbReference>
<keyword evidence="6" id="KW-0175">Coiled coil</keyword>
<dbReference type="OrthoDB" id="259598at2759"/>
<comment type="caution">
    <text evidence="11">The sequence shown here is derived from an EMBL/GenBank/DDBJ whole genome shotgun (WGS) entry which is preliminary data.</text>
</comment>
<evidence type="ECO:0000256" key="4">
    <source>
        <dbReference type="ARBA" id="ARBA00014053"/>
    </source>
</evidence>
<evidence type="ECO:0000256" key="8">
    <source>
        <dbReference type="ARBA" id="ARBA00046235"/>
    </source>
</evidence>
<dbReference type="PANTHER" id="PTHR31477">
    <property type="entry name" value="CENTROSOMAL PROTEIN OF 44 KDA"/>
    <property type="match status" value="1"/>
</dbReference>
<feature type="region of interest" description="Disordered" evidence="9">
    <location>
        <begin position="243"/>
        <end position="289"/>
    </location>
</feature>
<evidence type="ECO:0000256" key="6">
    <source>
        <dbReference type="ARBA" id="ARBA00023054"/>
    </source>
</evidence>
<dbReference type="GO" id="GO:0005813">
    <property type="term" value="C:centrosome"/>
    <property type="evidence" value="ECO:0007669"/>
    <property type="project" value="TreeGrafter"/>
</dbReference>
<dbReference type="Pfam" id="PF15007">
    <property type="entry name" value="CEP44"/>
    <property type="match status" value="1"/>
</dbReference>
<name>A0A210R177_MIZYE</name>
<dbReference type="InterPro" id="IPR029157">
    <property type="entry name" value="CEP44_CC"/>
</dbReference>
<protein>
    <recommendedName>
        <fullName evidence="4">Centrosomal protein of 44 kDa</fullName>
    </recommendedName>
</protein>
<evidence type="ECO:0000256" key="9">
    <source>
        <dbReference type="SAM" id="MobiDB-lite"/>
    </source>
</evidence>
<evidence type="ECO:0000256" key="7">
    <source>
        <dbReference type="ARBA" id="ARBA00023212"/>
    </source>
</evidence>
<dbReference type="Proteomes" id="UP000242188">
    <property type="component" value="Unassembled WGS sequence"/>
</dbReference>
<organism evidence="11 12">
    <name type="scientific">Mizuhopecten yessoensis</name>
    <name type="common">Japanese scallop</name>
    <name type="synonym">Patinopecten yessoensis</name>
    <dbReference type="NCBI Taxonomy" id="6573"/>
    <lineage>
        <taxon>Eukaryota</taxon>
        <taxon>Metazoa</taxon>
        <taxon>Spiralia</taxon>
        <taxon>Lophotrochozoa</taxon>
        <taxon>Mollusca</taxon>
        <taxon>Bivalvia</taxon>
        <taxon>Autobranchia</taxon>
        <taxon>Pteriomorphia</taxon>
        <taxon>Pectinida</taxon>
        <taxon>Pectinoidea</taxon>
        <taxon>Pectinidae</taxon>
        <taxon>Mizuhopecten</taxon>
    </lineage>
</organism>
<comment type="function">
    <text evidence="8">Centriole-enriched microtubule-binding protein involved in centriole biogenesis. In collaboration with CEP295 and POC1B, is required for the centriole-to-centrosome conversion by ensuring the formation of bona fide centriole wall. Functions as a linker component that maintains centrosome cohesion. Associates with CROCC and regulates its stability and localization to the centrosome.</text>
</comment>
<dbReference type="AlphaFoldDB" id="A0A210R177"/>
<evidence type="ECO:0000313" key="12">
    <source>
        <dbReference type="Proteomes" id="UP000242188"/>
    </source>
</evidence>
<gene>
    <name evidence="11" type="ORF">KP79_PYT12211</name>
</gene>
<dbReference type="EMBL" id="NEDP02000883">
    <property type="protein sequence ID" value="OWF54788.1"/>
    <property type="molecule type" value="Genomic_DNA"/>
</dbReference>
<evidence type="ECO:0000313" key="11">
    <source>
        <dbReference type="EMBL" id="OWF54788.1"/>
    </source>
</evidence>
<accession>A0A210R177</accession>
<dbReference type="GO" id="GO:0000922">
    <property type="term" value="C:spindle pole"/>
    <property type="evidence" value="ECO:0007669"/>
    <property type="project" value="UniProtKB-SubCell"/>
</dbReference>
<feature type="region of interest" description="Disordered" evidence="9">
    <location>
        <begin position="396"/>
        <end position="425"/>
    </location>
</feature>
<evidence type="ECO:0000256" key="2">
    <source>
        <dbReference type="ARBA" id="ARBA00004214"/>
    </source>
</evidence>
<reference evidence="11 12" key="1">
    <citation type="journal article" date="2017" name="Nat. Ecol. Evol.">
        <title>Scallop genome provides insights into evolution of bilaterian karyotype and development.</title>
        <authorList>
            <person name="Wang S."/>
            <person name="Zhang J."/>
            <person name="Jiao W."/>
            <person name="Li J."/>
            <person name="Xun X."/>
            <person name="Sun Y."/>
            <person name="Guo X."/>
            <person name="Huan P."/>
            <person name="Dong B."/>
            <person name="Zhang L."/>
            <person name="Hu X."/>
            <person name="Sun X."/>
            <person name="Wang J."/>
            <person name="Zhao C."/>
            <person name="Wang Y."/>
            <person name="Wang D."/>
            <person name="Huang X."/>
            <person name="Wang R."/>
            <person name="Lv J."/>
            <person name="Li Y."/>
            <person name="Zhang Z."/>
            <person name="Liu B."/>
            <person name="Lu W."/>
            <person name="Hui Y."/>
            <person name="Liang J."/>
            <person name="Zhou Z."/>
            <person name="Hou R."/>
            <person name="Li X."/>
            <person name="Liu Y."/>
            <person name="Li H."/>
            <person name="Ning X."/>
            <person name="Lin Y."/>
            <person name="Zhao L."/>
            <person name="Xing Q."/>
            <person name="Dou J."/>
            <person name="Li Y."/>
            <person name="Mao J."/>
            <person name="Guo H."/>
            <person name="Dou H."/>
            <person name="Li T."/>
            <person name="Mu C."/>
            <person name="Jiang W."/>
            <person name="Fu Q."/>
            <person name="Fu X."/>
            <person name="Miao Y."/>
            <person name="Liu J."/>
            <person name="Yu Q."/>
            <person name="Li R."/>
            <person name="Liao H."/>
            <person name="Li X."/>
            <person name="Kong Y."/>
            <person name="Jiang Z."/>
            <person name="Chourrout D."/>
            <person name="Li R."/>
            <person name="Bao Z."/>
        </authorList>
    </citation>
    <scope>NUCLEOTIDE SEQUENCE [LARGE SCALE GENOMIC DNA]</scope>
    <source>
        <strain evidence="11 12">PY_sf001</strain>
    </source>
</reference>
<keyword evidence="12" id="KW-1185">Reference proteome</keyword>
<evidence type="ECO:0000256" key="3">
    <source>
        <dbReference type="ARBA" id="ARBA00004647"/>
    </source>
</evidence>